<keyword evidence="2" id="KW-1133">Transmembrane helix</keyword>
<protein>
    <recommendedName>
        <fullName evidence="5">Sulfotransferase domain-containing protein</fullName>
    </recommendedName>
</protein>
<dbReference type="AlphaFoldDB" id="A0AAD3D258"/>
<proteinExistence type="predicted"/>
<feature type="transmembrane region" description="Helical" evidence="2">
    <location>
        <begin position="55"/>
        <end position="77"/>
    </location>
</feature>
<feature type="region of interest" description="Disordered" evidence="1">
    <location>
        <begin position="1"/>
        <end position="39"/>
    </location>
</feature>
<dbReference type="Proteomes" id="UP001054902">
    <property type="component" value="Unassembled WGS sequence"/>
</dbReference>
<evidence type="ECO:0000313" key="4">
    <source>
        <dbReference type="Proteomes" id="UP001054902"/>
    </source>
</evidence>
<gene>
    <name evidence="3" type="ORF">CTEN210_11611</name>
</gene>
<keyword evidence="2" id="KW-0812">Transmembrane</keyword>
<keyword evidence="2" id="KW-0472">Membrane</keyword>
<dbReference type="EMBL" id="BLLK01000047">
    <property type="protein sequence ID" value="GFH55135.1"/>
    <property type="molecule type" value="Genomic_DNA"/>
</dbReference>
<comment type="caution">
    <text evidence="3">The sequence shown here is derived from an EMBL/GenBank/DDBJ whole genome shotgun (WGS) entry which is preliminary data.</text>
</comment>
<reference evidence="3 4" key="1">
    <citation type="journal article" date="2021" name="Sci. Rep.">
        <title>The genome of the diatom Chaetoceros tenuissimus carries an ancient integrated fragment of an extant virus.</title>
        <authorList>
            <person name="Hongo Y."/>
            <person name="Kimura K."/>
            <person name="Takaki Y."/>
            <person name="Yoshida Y."/>
            <person name="Baba S."/>
            <person name="Kobayashi G."/>
            <person name="Nagasaki K."/>
            <person name="Hano T."/>
            <person name="Tomaru Y."/>
        </authorList>
    </citation>
    <scope>NUCLEOTIDE SEQUENCE [LARGE SCALE GENOMIC DNA]</scope>
    <source>
        <strain evidence="3 4">NIES-3715</strain>
    </source>
</reference>
<evidence type="ECO:0000313" key="3">
    <source>
        <dbReference type="EMBL" id="GFH55135.1"/>
    </source>
</evidence>
<keyword evidence="4" id="KW-1185">Reference proteome</keyword>
<sequence>MASTSDTVRRRKTTSKKKDTKISQVATSEKRKKDTNDASNSSQASLWATIKKSPMFWISAVVMIPYSLYNFYLYLFLQRPDALQLATLNMYQPRPRVNLTDTRQVLIVGTISSGTTQVSHDLSKKLHLEIGHENAETNWSFVRDGTVSWFHGVRYIPRPGIDTELKNEYLFQQSINALCKQVYPNMGFHPFMFRDGQCNLRQSWDACWKDECKQVLTSEWGCGLKENEHTCVTPFQNVLHQVRHPLRTIESLVTKFCINGVEGKVQPVFITFASALFPQHDFSSMSCIEAAGYYVDEYNNAMLAVDLDHSFHVEETTICDIAKLAGFIENDVVYGPNKEIVSRICRDEYSDTNQIMRSNRNTYNSGKLNLSWDDLLGGKFGSRKNPGDSDLLNRIKLLSSKLGYS</sequence>
<evidence type="ECO:0008006" key="5">
    <source>
        <dbReference type="Google" id="ProtNLM"/>
    </source>
</evidence>
<evidence type="ECO:0000256" key="2">
    <source>
        <dbReference type="SAM" id="Phobius"/>
    </source>
</evidence>
<accession>A0AAD3D258</accession>
<name>A0AAD3D258_9STRA</name>
<evidence type="ECO:0000256" key="1">
    <source>
        <dbReference type="SAM" id="MobiDB-lite"/>
    </source>
</evidence>
<organism evidence="3 4">
    <name type="scientific">Chaetoceros tenuissimus</name>
    <dbReference type="NCBI Taxonomy" id="426638"/>
    <lineage>
        <taxon>Eukaryota</taxon>
        <taxon>Sar</taxon>
        <taxon>Stramenopiles</taxon>
        <taxon>Ochrophyta</taxon>
        <taxon>Bacillariophyta</taxon>
        <taxon>Coscinodiscophyceae</taxon>
        <taxon>Chaetocerotophycidae</taxon>
        <taxon>Chaetocerotales</taxon>
        <taxon>Chaetocerotaceae</taxon>
        <taxon>Chaetoceros</taxon>
    </lineage>
</organism>